<organism evidence="4">
    <name type="scientific">viral metagenome</name>
    <dbReference type="NCBI Taxonomy" id="1070528"/>
    <lineage>
        <taxon>unclassified sequences</taxon>
        <taxon>metagenomes</taxon>
        <taxon>organismal metagenomes</taxon>
    </lineage>
</organism>
<evidence type="ECO:0000256" key="1">
    <source>
        <dbReference type="ARBA" id="ARBA00004167"/>
    </source>
</evidence>
<dbReference type="GO" id="GO:0016020">
    <property type="term" value="C:membrane"/>
    <property type="evidence" value="ECO:0007669"/>
    <property type="project" value="UniProtKB-SubCell"/>
</dbReference>
<evidence type="ECO:0008006" key="5">
    <source>
        <dbReference type="Google" id="ProtNLM"/>
    </source>
</evidence>
<accession>A0A6C0KSA3</accession>
<dbReference type="Pfam" id="PF13704">
    <property type="entry name" value="Glyco_tranf_2_4"/>
    <property type="match status" value="1"/>
</dbReference>
<name>A0A6C0KSA3_9ZZZZ</name>
<dbReference type="PANTHER" id="PTHR21461">
    <property type="entry name" value="GLYCOSYLTRANSFERASE FAMILY 92 PROTEIN"/>
    <property type="match status" value="1"/>
</dbReference>
<evidence type="ECO:0000313" key="4">
    <source>
        <dbReference type="EMBL" id="QHU20026.1"/>
    </source>
</evidence>
<protein>
    <recommendedName>
        <fullName evidence="5">Glycosyltransferase 2-like domain-containing protein</fullName>
    </recommendedName>
</protein>
<proteinExistence type="predicted"/>
<keyword evidence="2" id="KW-0812">Transmembrane</keyword>
<evidence type="ECO:0000256" key="3">
    <source>
        <dbReference type="ARBA" id="ARBA00022989"/>
    </source>
</evidence>
<evidence type="ECO:0000256" key="2">
    <source>
        <dbReference type="ARBA" id="ARBA00022692"/>
    </source>
</evidence>
<dbReference type="AlphaFoldDB" id="A0A6C0KSA3"/>
<reference evidence="4" key="1">
    <citation type="journal article" date="2020" name="Nature">
        <title>Giant virus diversity and host interactions through global metagenomics.</title>
        <authorList>
            <person name="Schulz F."/>
            <person name="Roux S."/>
            <person name="Paez-Espino D."/>
            <person name="Jungbluth S."/>
            <person name="Walsh D.A."/>
            <person name="Denef V.J."/>
            <person name="McMahon K.D."/>
            <person name="Konstantinidis K.T."/>
            <person name="Eloe-Fadrosh E.A."/>
            <person name="Kyrpides N.C."/>
            <person name="Woyke T."/>
        </authorList>
    </citation>
    <scope>NUCLEOTIDE SEQUENCE</scope>
    <source>
        <strain evidence="4">GVMAG-S-3300013014-136</strain>
    </source>
</reference>
<keyword evidence="3" id="KW-0472">Membrane</keyword>
<comment type="subcellular location">
    <subcellularLocation>
        <location evidence="1">Membrane</location>
        <topology evidence="1">Single-pass membrane protein</topology>
    </subcellularLocation>
</comment>
<keyword evidence="3" id="KW-1133">Transmembrane helix</keyword>
<dbReference type="GO" id="GO:0005737">
    <property type="term" value="C:cytoplasm"/>
    <property type="evidence" value="ECO:0007669"/>
    <property type="project" value="TreeGrafter"/>
</dbReference>
<dbReference type="GO" id="GO:0016757">
    <property type="term" value="F:glycosyltransferase activity"/>
    <property type="evidence" value="ECO:0007669"/>
    <property type="project" value="TreeGrafter"/>
</dbReference>
<sequence length="275" mass="32380">MKISLCSRIKDAENIVCEWIAHYVSLGFDKLFIYDNMSSPAIETIVSQKIPHLLPYVKIILDDVAESYQTNRFNECLEKYGSDYDWMFFCDDDEFLHLRSDLSLKDYLHQIPANVGTILINWVVYGHNKLEKFDDTKLAIEQFVYRETYDNFWCRFVKSFVKPSIVKEVQNVHYSINKNALTIDGNGTIIDVNHVDSSVCELANYKLDDATKLVLSHYMTRDKETMEKKRIKNEKAKIYFNRLTEAWYAEYFKDNVLDTSMSEKYAEKIRQLISL</sequence>
<dbReference type="EMBL" id="MN740961">
    <property type="protein sequence ID" value="QHU20026.1"/>
    <property type="molecule type" value="Genomic_DNA"/>
</dbReference>
<dbReference type="PANTHER" id="PTHR21461:SF69">
    <property type="entry name" value="GLYCOSYLTRANSFERASE FAMILY 92 PROTEIN"/>
    <property type="match status" value="1"/>
</dbReference>